<dbReference type="InParanoid" id="A0A7J7C496"/>
<evidence type="ECO:0000313" key="3">
    <source>
        <dbReference type="Proteomes" id="UP000593562"/>
    </source>
</evidence>
<accession>A0A7J7C496</accession>
<keyword evidence="1" id="KW-0472">Membrane</keyword>
<keyword evidence="1" id="KW-0812">Transmembrane</keyword>
<keyword evidence="3" id="KW-1185">Reference proteome</keyword>
<evidence type="ECO:0000256" key="1">
    <source>
        <dbReference type="SAM" id="Phobius"/>
    </source>
</evidence>
<gene>
    <name evidence="2" type="ORF">HS088_TW21G01127</name>
</gene>
<feature type="transmembrane region" description="Helical" evidence="1">
    <location>
        <begin position="88"/>
        <end position="111"/>
    </location>
</feature>
<keyword evidence="1" id="KW-1133">Transmembrane helix</keyword>
<proteinExistence type="predicted"/>
<reference evidence="2 3" key="1">
    <citation type="journal article" date="2020" name="Nat. Commun.">
        <title>Genome of Tripterygium wilfordii and identification of cytochrome P450 involved in triptolide biosynthesis.</title>
        <authorList>
            <person name="Tu L."/>
            <person name="Su P."/>
            <person name="Zhang Z."/>
            <person name="Gao L."/>
            <person name="Wang J."/>
            <person name="Hu T."/>
            <person name="Zhou J."/>
            <person name="Zhang Y."/>
            <person name="Zhao Y."/>
            <person name="Liu Y."/>
            <person name="Song Y."/>
            <person name="Tong Y."/>
            <person name="Lu Y."/>
            <person name="Yang J."/>
            <person name="Xu C."/>
            <person name="Jia M."/>
            <person name="Peters R.J."/>
            <person name="Huang L."/>
            <person name="Gao W."/>
        </authorList>
    </citation>
    <scope>NUCLEOTIDE SEQUENCE [LARGE SCALE GENOMIC DNA]</scope>
    <source>
        <strain evidence="3">cv. XIE 37</strain>
        <tissue evidence="2">Leaf</tissue>
    </source>
</reference>
<dbReference type="AlphaFoldDB" id="A0A7J7C496"/>
<name>A0A7J7C496_TRIWF</name>
<dbReference type="EMBL" id="JAAARO010000021">
    <property type="protein sequence ID" value="KAF5728970.1"/>
    <property type="molecule type" value="Genomic_DNA"/>
</dbReference>
<organism evidence="2 3">
    <name type="scientific">Tripterygium wilfordii</name>
    <name type="common">Thunder God vine</name>
    <dbReference type="NCBI Taxonomy" id="458696"/>
    <lineage>
        <taxon>Eukaryota</taxon>
        <taxon>Viridiplantae</taxon>
        <taxon>Streptophyta</taxon>
        <taxon>Embryophyta</taxon>
        <taxon>Tracheophyta</taxon>
        <taxon>Spermatophyta</taxon>
        <taxon>Magnoliopsida</taxon>
        <taxon>eudicotyledons</taxon>
        <taxon>Gunneridae</taxon>
        <taxon>Pentapetalae</taxon>
        <taxon>rosids</taxon>
        <taxon>fabids</taxon>
        <taxon>Celastrales</taxon>
        <taxon>Celastraceae</taxon>
        <taxon>Tripterygium</taxon>
    </lineage>
</organism>
<protein>
    <submittedName>
        <fullName evidence="2">Uncharacterized protein</fullName>
    </submittedName>
</protein>
<dbReference type="Proteomes" id="UP000593562">
    <property type="component" value="Unassembled WGS sequence"/>
</dbReference>
<comment type="caution">
    <text evidence="2">The sequence shown here is derived from an EMBL/GenBank/DDBJ whole genome shotgun (WGS) entry which is preliminary data.</text>
</comment>
<evidence type="ECO:0000313" key="2">
    <source>
        <dbReference type="EMBL" id="KAF5728970.1"/>
    </source>
</evidence>
<sequence length="119" mass="13544">MRIFCDFWCVLNKNWGANKSHPYYIMLSIKVQMDSVLLGWKNDLGDQVVFTFESFSYLRFGRVNKRVNILSKITGRAKPDPMNTPNNFIVLMFGSYSAAWALALDVLISLLGGSSYMST</sequence>